<protein>
    <recommendedName>
        <fullName evidence="9">Major facilitator superfamily (MFS) profile domain-containing protein</fullName>
    </recommendedName>
</protein>
<feature type="transmembrane region" description="Helical" evidence="8">
    <location>
        <begin position="369"/>
        <end position="391"/>
    </location>
</feature>
<feature type="transmembrane region" description="Helical" evidence="8">
    <location>
        <begin position="300"/>
        <end position="324"/>
    </location>
</feature>
<dbReference type="Proteomes" id="UP001521785">
    <property type="component" value="Unassembled WGS sequence"/>
</dbReference>
<dbReference type="InterPro" id="IPR012334">
    <property type="entry name" value="Pectin_lyas_fold"/>
</dbReference>
<dbReference type="Pfam" id="PF07690">
    <property type="entry name" value="MFS_1"/>
    <property type="match status" value="1"/>
</dbReference>
<feature type="compositionally biased region" description="Basic and acidic residues" evidence="7">
    <location>
        <begin position="92"/>
        <end position="109"/>
    </location>
</feature>
<dbReference type="InterPro" id="IPR011050">
    <property type="entry name" value="Pectin_lyase_fold/virulence"/>
</dbReference>
<feature type="transmembrane region" description="Helical" evidence="8">
    <location>
        <begin position="553"/>
        <end position="573"/>
    </location>
</feature>
<dbReference type="Gene3D" id="1.20.1250.20">
    <property type="entry name" value="MFS general substrate transporter like domains"/>
    <property type="match status" value="1"/>
</dbReference>
<feature type="transmembrane region" description="Helical" evidence="8">
    <location>
        <begin position="177"/>
        <end position="194"/>
    </location>
</feature>
<feature type="transmembrane region" description="Helical" evidence="8">
    <location>
        <begin position="137"/>
        <end position="157"/>
    </location>
</feature>
<dbReference type="InterPro" id="IPR020846">
    <property type="entry name" value="MFS_dom"/>
</dbReference>
<dbReference type="SUPFAM" id="SSF51126">
    <property type="entry name" value="Pectin lyase-like"/>
    <property type="match status" value="1"/>
</dbReference>
<proteinExistence type="inferred from homology"/>
<evidence type="ECO:0000256" key="1">
    <source>
        <dbReference type="ARBA" id="ARBA00004141"/>
    </source>
</evidence>
<feature type="region of interest" description="Disordered" evidence="7">
    <location>
        <begin position="31"/>
        <end position="127"/>
    </location>
</feature>
<organism evidence="10 11">
    <name type="scientific">Paraconiothyrium brasiliense</name>
    <dbReference type="NCBI Taxonomy" id="300254"/>
    <lineage>
        <taxon>Eukaryota</taxon>
        <taxon>Fungi</taxon>
        <taxon>Dikarya</taxon>
        <taxon>Ascomycota</taxon>
        <taxon>Pezizomycotina</taxon>
        <taxon>Dothideomycetes</taxon>
        <taxon>Pleosporomycetidae</taxon>
        <taxon>Pleosporales</taxon>
        <taxon>Massarineae</taxon>
        <taxon>Didymosphaeriaceae</taxon>
        <taxon>Paraconiothyrium</taxon>
    </lineage>
</organism>
<feature type="transmembrane region" description="Helical" evidence="8">
    <location>
        <begin position="403"/>
        <end position="431"/>
    </location>
</feature>
<evidence type="ECO:0000256" key="3">
    <source>
        <dbReference type="ARBA" id="ARBA00022692"/>
    </source>
</evidence>
<keyword evidence="4 8" id="KW-1133">Transmembrane helix</keyword>
<dbReference type="InterPro" id="IPR036259">
    <property type="entry name" value="MFS_trans_sf"/>
</dbReference>
<gene>
    <name evidence="10" type="ORF">SLS60_002232</name>
</gene>
<dbReference type="EMBL" id="JAKJXO020000002">
    <property type="protein sequence ID" value="KAL1610563.1"/>
    <property type="molecule type" value="Genomic_DNA"/>
</dbReference>
<feature type="domain" description="Major facilitator superfamily (MFS) profile" evidence="9">
    <location>
        <begin position="139"/>
        <end position="634"/>
    </location>
</feature>
<evidence type="ECO:0000313" key="11">
    <source>
        <dbReference type="Proteomes" id="UP001521785"/>
    </source>
</evidence>
<comment type="caution">
    <text evidence="10">The sequence shown here is derived from an EMBL/GenBank/DDBJ whole genome shotgun (WGS) entry which is preliminary data.</text>
</comment>
<dbReference type="PANTHER" id="PTHR23502:SF23">
    <property type="entry name" value="FLUCONAZOLE RESISTANCE PROTEIN 1"/>
    <property type="match status" value="1"/>
</dbReference>
<dbReference type="PROSITE" id="PS50850">
    <property type="entry name" value="MFS"/>
    <property type="match status" value="1"/>
</dbReference>
<name>A0ABR3S244_9PLEO</name>
<keyword evidence="11" id="KW-1185">Reference proteome</keyword>
<comment type="similarity">
    <text evidence="2">Belongs to the polysaccharide lyase 1 family.</text>
</comment>
<feature type="transmembrane region" description="Helical" evidence="8">
    <location>
        <begin position="264"/>
        <end position="288"/>
    </location>
</feature>
<keyword evidence="6" id="KW-0456">Lyase</keyword>
<dbReference type="InterPro" id="IPR002022">
    <property type="entry name" value="Pec_lyase"/>
</dbReference>
<feature type="transmembrane region" description="Helical" evidence="8">
    <location>
        <begin position="452"/>
        <end position="473"/>
    </location>
</feature>
<keyword evidence="3 8" id="KW-0812">Transmembrane</keyword>
<evidence type="ECO:0000313" key="10">
    <source>
        <dbReference type="EMBL" id="KAL1610563.1"/>
    </source>
</evidence>
<dbReference type="SMART" id="SM00656">
    <property type="entry name" value="Amb_all"/>
    <property type="match status" value="1"/>
</dbReference>
<dbReference type="SUPFAM" id="SSF103473">
    <property type="entry name" value="MFS general substrate transporter"/>
    <property type="match status" value="1"/>
</dbReference>
<dbReference type="InterPro" id="IPR011701">
    <property type="entry name" value="MFS"/>
</dbReference>
<evidence type="ECO:0000256" key="2">
    <source>
        <dbReference type="ARBA" id="ARBA00010980"/>
    </source>
</evidence>
<reference evidence="10 11" key="1">
    <citation type="submission" date="2024-02" db="EMBL/GenBank/DDBJ databases">
        <title>De novo assembly and annotation of 12 fungi associated with fruit tree decline syndrome in Ontario, Canada.</title>
        <authorList>
            <person name="Sulman M."/>
            <person name="Ellouze W."/>
            <person name="Ilyukhin E."/>
        </authorList>
    </citation>
    <scope>NUCLEOTIDE SEQUENCE [LARGE SCALE GENOMIC DNA]</scope>
    <source>
        <strain evidence="10 11">M42-189</strain>
    </source>
</reference>
<evidence type="ECO:0000256" key="4">
    <source>
        <dbReference type="ARBA" id="ARBA00022989"/>
    </source>
</evidence>
<evidence type="ECO:0000256" key="7">
    <source>
        <dbReference type="SAM" id="MobiDB-lite"/>
    </source>
</evidence>
<evidence type="ECO:0000256" key="8">
    <source>
        <dbReference type="SAM" id="Phobius"/>
    </source>
</evidence>
<accession>A0ABR3S244</accession>
<feature type="transmembrane region" description="Helical" evidence="8">
    <location>
        <begin position="206"/>
        <end position="225"/>
    </location>
</feature>
<feature type="transmembrane region" description="Helical" evidence="8">
    <location>
        <begin position="479"/>
        <end position="504"/>
    </location>
</feature>
<feature type="transmembrane region" description="Helical" evidence="8">
    <location>
        <begin position="511"/>
        <end position="533"/>
    </location>
</feature>
<feature type="transmembrane region" description="Helical" evidence="8">
    <location>
        <begin position="231"/>
        <end position="252"/>
    </location>
</feature>
<dbReference type="Gene3D" id="2.160.20.10">
    <property type="entry name" value="Single-stranded right-handed beta-helix, Pectin lyase-like"/>
    <property type="match status" value="1"/>
</dbReference>
<feature type="compositionally biased region" description="Basic and acidic residues" evidence="7">
    <location>
        <begin position="65"/>
        <end position="75"/>
    </location>
</feature>
<keyword evidence="5 8" id="KW-0472">Membrane</keyword>
<sequence>MPLKEILRDAPAGQLARTYLGWKITPYEDEKENYQLPQPEKQAAVPQAEAQRNVDPDDGSDEGSSDDKDKEKDLESSAPTTEPGGPQSHAGHPGDRDIERVATEKDHHGGQQPTFQEVGFTPMDRDNPQNWSASKKAFVFFQICLLTFSIYSASAIITPAEGIFIQRFGTTQEVSALVLSMYVLGYGTGPLIFSPLSEMPMVGRNVPYMISFAIFIIMTAIGSGVNNFPGIVVIRFIQGFFGGPVLSTGAASASDIYPFNKVPYALSFWAFFAYAGPALGPVMSGFAIPLDNWRWGFWETLILSGFTFLLLFFFLPETNADYILAQRAKRLRKKTGDSNLLSRSESRSGNKNWLKLTIYHLTMPFRITVLDPSVGFINLYTALVYGVYYSFFESFPIVYMGTYGFSIGIMGAVFICVIIGAGIGLAIYTLLVYFIYEPYTMSKGIGSPEFRLVPGLFSAALAPAGMFIFGYASKQDITWVAPTIGIALYAGTSFILVNCIFVYLPISYPRYAASIFAANGFLRSALACGAIHFSQPLFHNLGVDEITRTNIMQRFAIALLGAGAALAAPTATIKRASAVSGAAEGFASGVTGGGAAAAVTPTSTDELVSYLGDSEARVIVLNQEFDFTDSEGTTTSSGCSPWGTGSQCQIAINQNDWCTNYEPDAPTVSSITYNKAGVEGITVASDKTIIGEGSKGVIKGKGLRMANGVSNIIIQNIHVTEINPEYVWGGDGITIDGADMIWIDHVKTSLIGRQHIVLGTESSGKVTISNSEIDGTTSWSAQCNAYHYWSVLFLGSDDSVTFKGNYIHNTSGRGPKVGGKTALHAVNNYWGDIDTTGHAFEIDSGAYILAEGNTFDGVTTPVSTQEGKLYTGTDCSSAIGRACIENTLTSSGTFTGSDSDVLSYFSSSVAAADKDASGVPTSAGFGKI</sequence>
<evidence type="ECO:0000256" key="5">
    <source>
        <dbReference type="ARBA" id="ARBA00023136"/>
    </source>
</evidence>
<evidence type="ECO:0000259" key="9">
    <source>
        <dbReference type="PROSITE" id="PS50850"/>
    </source>
</evidence>
<dbReference type="PANTHER" id="PTHR23502">
    <property type="entry name" value="MAJOR FACILITATOR SUPERFAMILY"/>
    <property type="match status" value="1"/>
</dbReference>
<comment type="subcellular location">
    <subcellularLocation>
        <location evidence="1">Membrane</location>
        <topology evidence="1">Multi-pass membrane protein</topology>
    </subcellularLocation>
</comment>
<evidence type="ECO:0000256" key="6">
    <source>
        <dbReference type="ARBA" id="ARBA00023239"/>
    </source>
</evidence>
<dbReference type="CDD" id="cd17323">
    <property type="entry name" value="MFS_Tpo1_MDR_like"/>
    <property type="match status" value="1"/>
</dbReference>